<keyword evidence="2" id="KW-1185">Reference proteome</keyword>
<reference evidence="1" key="1">
    <citation type="submission" date="2021-04" db="EMBL/GenBank/DDBJ databases">
        <authorList>
            <consortium name="Molecular Ecology Group"/>
        </authorList>
    </citation>
    <scope>NUCLEOTIDE SEQUENCE</scope>
</reference>
<evidence type="ECO:0000313" key="1">
    <source>
        <dbReference type="EMBL" id="CAG5120144.1"/>
    </source>
</evidence>
<dbReference type="AlphaFoldDB" id="A0A8S3YSU5"/>
<gene>
    <name evidence="1" type="ORF">CUNI_LOCUS5702</name>
</gene>
<feature type="non-terminal residue" evidence="1">
    <location>
        <position position="1"/>
    </location>
</feature>
<protein>
    <submittedName>
        <fullName evidence="1">Uncharacterized protein</fullName>
    </submittedName>
</protein>
<name>A0A8S3YSU5_9EUPU</name>
<comment type="caution">
    <text evidence="1">The sequence shown here is derived from an EMBL/GenBank/DDBJ whole genome shotgun (WGS) entry which is preliminary data.</text>
</comment>
<dbReference type="OrthoDB" id="10448576at2759"/>
<dbReference type="Proteomes" id="UP000678393">
    <property type="component" value="Unassembled WGS sequence"/>
</dbReference>
<organism evidence="1 2">
    <name type="scientific">Candidula unifasciata</name>
    <dbReference type="NCBI Taxonomy" id="100452"/>
    <lineage>
        <taxon>Eukaryota</taxon>
        <taxon>Metazoa</taxon>
        <taxon>Spiralia</taxon>
        <taxon>Lophotrochozoa</taxon>
        <taxon>Mollusca</taxon>
        <taxon>Gastropoda</taxon>
        <taxon>Heterobranchia</taxon>
        <taxon>Euthyneura</taxon>
        <taxon>Panpulmonata</taxon>
        <taxon>Eupulmonata</taxon>
        <taxon>Stylommatophora</taxon>
        <taxon>Helicina</taxon>
        <taxon>Helicoidea</taxon>
        <taxon>Geomitridae</taxon>
        <taxon>Candidula</taxon>
    </lineage>
</organism>
<dbReference type="EMBL" id="CAJHNH020000844">
    <property type="protein sequence ID" value="CAG5120144.1"/>
    <property type="molecule type" value="Genomic_DNA"/>
</dbReference>
<feature type="non-terminal residue" evidence="1">
    <location>
        <position position="66"/>
    </location>
</feature>
<proteinExistence type="predicted"/>
<sequence>ILDLWVLQAVANTCNQCSRSPSLCRRISGLYTVTVLTEGTYNPVVVIPAPACSINVTEFGSSRNYI</sequence>
<accession>A0A8S3YSU5</accession>
<dbReference type="Gene3D" id="2.60.120.830">
    <property type="match status" value="1"/>
</dbReference>
<evidence type="ECO:0000313" key="2">
    <source>
        <dbReference type="Proteomes" id="UP000678393"/>
    </source>
</evidence>